<gene>
    <name evidence="2" type="ORF">CWE14_14070</name>
</gene>
<keyword evidence="1" id="KW-1133">Transmembrane helix</keyword>
<reference evidence="2 3" key="1">
    <citation type="journal article" date="2011" name="Front. Microbiol.">
        <title>Genomic signatures of strain selection and enhancement in Bacillus atrophaeus var. globigii, a historical biowarfare simulant.</title>
        <authorList>
            <person name="Gibbons H.S."/>
            <person name="Broomall S.M."/>
            <person name="McNew L.A."/>
            <person name="Daligault H."/>
            <person name="Chapman C."/>
            <person name="Bruce D."/>
            <person name="Karavis M."/>
            <person name="Krepps M."/>
            <person name="McGregor P.A."/>
            <person name="Hong C."/>
            <person name="Park K.H."/>
            <person name="Akmal A."/>
            <person name="Feldman A."/>
            <person name="Lin J.S."/>
            <person name="Chang W.E."/>
            <person name="Higgs B.W."/>
            <person name="Demirev P."/>
            <person name="Lindquist J."/>
            <person name="Liem A."/>
            <person name="Fochler E."/>
            <person name="Read T.D."/>
            <person name="Tapia R."/>
            <person name="Johnson S."/>
            <person name="Bishop-Lilly K.A."/>
            <person name="Detter C."/>
            <person name="Han C."/>
            <person name="Sozhamannan S."/>
            <person name="Rosenzweig C.N."/>
            <person name="Skowronski E.W."/>
        </authorList>
    </citation>
    <scope>NUCLEOTIDE SEQUENCE [LARGE SCALE GENOMIC DNA]</scope>
    <source>
        <strain evidence="2 3">Y4G10-17</strain>
    </source>
</reference>
<evidence type="ECO:0000313" key="3">
    <source>
        <dbReference type="Proteomes" id="UP000287823"/>
    </source>
</evidence>
<protein>
    <submittedName>
        <fullName evidence="2">Uncharacterized protein</fullName>
    </submittedName>
</protein>
<dbReference type="RefSeq" id="WP_126799957.1">
    <property type="nucleotide sequence ID" value="NZ_PIPO01000007.1"/>
</dbReference>
<feature type="transmembrane region" description="Helical" evidence="1">
    <location>
        <begin position="51"/>
        <end position="72"/>
    </location>
</feature>
<organism evidence="2 3">
    <name type="scientific">Aliidiomarina soli</name>
    <dbReference type="NCBI Taxonomy" id="1928574"/>
    <lineage>
        <taxon>Bacteria</taxon>
        <taxon>Pseudomonadati</taxon>
        <taxon>Pseudomonadota</taxon>
        <taxon>Gammaproteobacteria</taxon>
        <taxon>Alteromonadales</taxon>
        <taxon>Idiomarinaceae</taxon>
        <taxon>Aliidiomarina</taxon>
    </lineage>
</organism>
<keyword evidence="1" id="KW-0812">Transmembrane</keyword>
<sequence>MFSNLTNFVYQRSAKQAFGFYLAYVILGVLIGAIAGGIAGTIVGSENAFEAGARTGTIVAVVYTLVLGLLIAKSKGLLNSFPTLLLIALAGVICFFIGALGGLIPIAYLSTRPSALDQSIQNVQLD</sequence>
<name>A0A432WCQ3_9GAMM</name>
<dbReference type="Proteomes" id="UP000287823">
    <property type="component" value="Unassembled WGS sequence"/>
</dbReference>
<evidence type="ECO:0000256" key="1">
    <source>
        <dbReference type="SAM" id="Phobius"/>
    </source>
</evidence>
<feature type="transmembrane region" description="Helical" evidence="1">
    <location>
        <begin position="84"/>
        <end position="108"/>
    </location>
</feature>
<proteinExistence type="predicted"/>
<dbReference type="AlphaFoldDB" id="A0A432WCQ3"/>
<accession>A0A432WCQ3</accession>
<comment type="caution">
    <text evidence="2">The sequence shown here is derived from an EMBL/GenBank/DDBJ whole genome shotgun (WGS) entry which is preliminary data.</text>
</comment>
<dbReference type="EMBL" id="PIPO01000007">
    <property type="protein sequence ID" value="RUO29582.1"/>
    <property type="molecule type" value="Genomic_DNA"/>
</dbReference>
<evidence type="ECO:0000313" key="2">
    <source>
        <dbReference type="EMBL" id="RUO29582.1"/>
    </source>
</evidence>
<feature type="transmembrane region" description="Helical" evidence="1">
    <location>
        <begin position="21"/>
        <end position="45"/>
    </location>
</feature>
<keyword evidence="3" id="KW-1185">Reference proteome</keyword>
<keyword evidence="1" id="KW-0472">Membrane</keyword>